<reference evidence="1" key="2">
    <citation type="submission" date="2021-08" db="EMBL/GenBank/DDBJ databases">
        <authorList>
            <person name="Tani A."/>
            <person name="Ola A."/>
            <person name="Ogura Y."/>
            <person name="Katsura K."/>
            <person name="Hayashi T."/>
        </authorList>
    </citation>
    <scope>NUCLEOTIDE SEQUENCE</scope>
    <source>
        <strain evidence="1">JCM 32048</strain>
    </source>
</reference>
<comment type="caution">
    <text evidence="1">The sequence shown here is derived from an EMBL/GenBank/DDBJ whole genome shotgun (WGS) entry which is preliminary data.</text>
</comment>
<dbReference type="AlphaFoldDB" id="A0AA37M889"/>
<protein>
    <submittedName>
        <fullName evidence="1">Uncharacterized protein</fullName>
    </submittedName>
</protein>
<sequence>MYAPFFLLNSTMLAREAQRVIELRLVRLAGGGGTAARRQP</sequence>
<keyword evidence="2" id="KW-1185">Reference proteome</keyword>
<evidence type="ECO:0000313" key="2">
    <source>
        <dbReference type="Proteomes" id="UP001055286"/>
    </source>
</evidence>
<gene>
    <name evidence="1" type="ORF">MPEAHAMD_6263</name>
</gene>
<reference evidence="1" key="1">
    <citation type="journal article" date="2016" name="Front. Microbiol.">
        <title>Genome Sequence of the Piezophilic, Mesophilic Sulfate-Reducing Bacterium Desulfovibrio indicus J2T.</title>
        <authorList>
            <person name="Cao J."/>
            <person name="Maignien L."/>
            <person name="Shao Z."/>
            <person name="Alain K."/>
            <person name="Jebbar M."/>
        </authorList>
    </citation>
    <scope>NUCLEOTIDE SEQUENCE</scope>
    <source>
        <strain evidence="1">JCM 32048</strain>
    </source>
</reference>
<accession>A0AA37M889</accession>
<dbReference type="EMBL" id="BPQJ01000054">
    <property type="protein sequence ID" value="GJD66067.1"/>
    <property type="molecule type" value="Genomic_DNA"/>
</dbReference>
<name>A0AA37M889_9HYPH</name>
<organism evidence="1 2">
    <name type="scientific">Methylobacterium frigidaeris</name>
    <dbReference type="NCBI Taxonomy" id="2038277"/>
    <lineage>
        <taxon>Bacteria</taxon>
        <taxon>Pseudomonadati</taxon>
        <taxon>Pseudomonadota</taxon>
        <taxon>Alphaproteobacteria</taxon>
        <taxon>Hyphomicrobiales</taxon>
        <taxon>Methylobacteriaceae</taxon>
        <taxon>Methylobacterium</taxon>
    </lineage>
</organism>
<proteinExistence type="predicted"/>
<evidence type="ECO:0000313" key="1">
    <source>
        <dbReference type="EMBL" id="GJD66067.1"/>
    </source>
</evidence>
<dbReference type="Proteomes" id="UP001055286">
    <property type="component" value="Unassembled WGS sequence"/>
</dbReference>
<dbReference type="RefSeq" id="WP_309296473.1">
    <property type="nucleotide sequence ID" value="NZ_BPQJ01000054.1"/>
</dbReference>